<proteinExistence type="predicted"/>
<dbReference type="EMBL" id="CM010715">
    <property type="protein sequence ID" value="RZC44336.1"/>
    <property type="molecule type" value="Genomic_DNA"/>
</dbReference>
<sequence>MIKLELNRILSYSGEQVAVEDGVEKGEYYLWIE</sequence>
<reference evidence="1 2" key="1">
    <citation type="journal article" date="2018" name="Science">
        <title>The opium poppy genome and morphinan production.</title>
        <authorList>
            <person name="Guo L."/>
            <person name="Winzer T."/>
            <person name="Yang X."/>
            <person name="Li Y."/>
            <person name="Ning Z."/>
            <person name="He Z."/>
            <person name="Teodor R."/>
            <person name="Lu Y."/>
            <person name="Bowser T.A."/>
            <person name="Graham I.A."/>
            <person name="Ye K."/>
        </authorList>
    </citation>
    <scope>NUCLEOTIDE SEQUENCE [LARGE SCALE GENOMIC DNA]</scope>
    <source>
        <strain evidence="2">cv. HN1</strain>
        <tissue evidence="1">Leaves</tissue>
    </source>
</reference>
<protein>
    <submittedName>
        <fullName evidence="1">Uncharacterized protein</fullName>
    </submittedName>
</protein>
<dbReference type="Gramene" id="RZC44336">
    <property type="protein sequence ID" value="RZC44336"/>
    <property type="gene ID" value="C5167_037286"/>
</dbReference>
<keyword evidence="2" id="KW-1185">Reference proteome</keyword>
<name>A0A4Y7I8G6_PAPSO</name>
<dbReference type="Proteomes" id="UP000316621">
    <property type="component" value="Chromosome 1"/>
</dbReference>
<organism evidence="1 2">
    <name type="scientific">Papaver somniferum</name>
    <name type="common">Opium poppy</name>
    <dbReference type="NCBI Taxonomy" id="3469"/>
    <lineage>
        <taxon>Eukaryota</taxon>
        <taxon>Viridiplantae</taxon>
        <taxon>Streptophyta</taxon>
        <taxon>Embryophyta</taxon>
        <taxon>Tracheophyta</taxon>
        <taxon>Spermatophyta</taxon>
        <taxon>Magnoliopsida</taxon>
        <taxon>Ranunculales</taxon>
        <taxon>Papaveraceae</taxon>
        <taxon>Papaveroideae</taxon>
        <taxon>Papaver</taxon>
    </lineage>
</organism>
<dbReference type="AlphaFoldDB" id="A0A4Y7I8G6"/>
<evidence type="ECO:0000313" key="2">
    <source>
        <dbReference type="Proteomes" id="UP000316621"/>
    </source>
</evidence>
<accession>A0A4Y7I8G6</accession>
<gene>
    <name evidence="1" type="ORF">C5167_037286</name>
</gene>
<evidence type="ECO:0000313" key="1">
    <source>
        <dbReference type="EMBL" id="RZC44336.1"/>
    </source>
</evidence>